<keyword evidence="5" id="KW-1185">Reference proteome</keyword>
<reference evidence="4 5" key="1">
    <citation type="submission" date="2013-08" db="EMBL/GenBank/DDBJ databases">
        <title>The genome sequence of Knoellia aerolata.</title>
        <authorList>
            <person name="Zhu W."/>
            <person name="Wang G."/>
        </authorList>
    </citation>
    <scope>NUCLEOTIDE SEQUENCE [LARGE SCALE GENOMIC DNA]</scope>
    <source>
        <strain evidence="4 5">DSM 18566</strain>
    </source>
</reference>
<keyword evidence="1" id="KW-0378">Hydrolase</keyword>
<dbReference type="SUPFAM" id="SSF53474">
    <property type="entry name" value="alpha/beta-Hydrolases"/>
    <property type="match status" value="1"/>
</dbReference>
<sequence>MATVATLALLGCGSDPDPDPGTTGGPSTVSARAPDSTEAYLPGLEADLYLPAGNPGSAPVVVLVPGGGWTSADRAGLGPLAASLAAAGNVAVNATYRVAPAARFPQPVSDVVCAADYGAARAARAGIAPTRVVLLGHSAGAHLAALGTLAPAHFRAECPWPARNVDGLVGLAGAYDLTGLADVVQPLFGATPRQQPERWREGTPSSWVGQRTPSPPVLLAHGELDDVVAVPQSRDFGAALTGAGHDVELEILPDADHDTIYRPEVVADLIARWLAGLG</sequence>
<dbReference type="InterPro" id="IPR050300">
    <property type="entry name" value="GDXG_lipolytic_enzyme"/>
</dbReference>
<dbReference type="InterPro" id="IPR029058">
    <property type="entry name" value="AB_hydrolase_fold"/>
</dbReference>
<evidence type="ECO:0000256" key="2">
    <source>
        <dbReference type="SAM" id="MobiDB-lite"/>
    </source>
</evidence>
<evidence type="ECO:0000313" key="4">
    <source>
        <dbReference type="EMBL" id="KGN41203.1"/>
    </source>
</evidence>
<dbReference type="PANTHER" id="PTHR48081:SF33">
    <property type="entry name" value="KYNURENINE FORMAMIDASE"/>
    <property type="match status" value="1"/>
</dbReference>
<dbReference type="PANTHER" id="PTHR48081">
    <property type="entry name" value="AB HYDROLASE SUPERFAMILY PROTEIN C4A8.06C"/>
    <property type="match status" value="1"/>
</dbReference>
<gene>
    <name evidence="4" type="ORF">N801_08965</name>
</gene>
<evidence type="ECO:0000313" key="5">
    <source>
        <dbReference type="Proteomes" id="UP000030013"/>
    </source>
</evidence>
<comment type="caution">
    <text evidence="4">The sequence shown here is derived from an EMBL/GenBank/DDBJ whole genome shotgun (WGS) entry which is preliminary data.</text>
</comment>
<name>A0A0A0JVI5_9MICO</name>
<dbReference type="EMBL" id="AVPL01000022">
    <property type="protein sequence ID" value="KGN41203.1"/>
    <property type="molecule type" value="Genomic_DNA"/>
</dbReference>
<dbReference type="AlphaFoldDB" id="A0A0A0JVI5"/>
<protein>
    <recommendedName>
        <fullName evidence="3">BD-FAE-like domain-containing protein</fullName>
    </recommendedName>
</protein>
<dbReference type="Gene3D" id="3.40.50.1820">
    <property type="entry name" value="alpha/beta hydrolase"/>
    <property type="match status" value="1"/>
</dbReference>
<accession>A0A0A0JVI5</accession>
<organism evidence="4 5">
    <name type="scientific">Knoellia aerolata DSM 18566</name>
    <dbReference type="NCBI Taxonomy" id="1385519"/>
    <lineage>
        <taxon>Bacteria</taxon>
        <taxon>Bacillati</taxon>
        <taxon>Actinomycetota</taxon>
        <taxon>Actinomycetes</taxon>
        <taxon>Micrococcales</taxon>
        <taxon>Intrasporangiaceae</taxon>
        <taxon>Knoellia</taxon>
    </lineage>
</organism>
<dbReference type="Proteomes" id="UP000030013">
    <property type="component" value="Unassembled WGS sequence"/>
</dbReference>
<dbReference type="InterPro" id="IPR049492">
    <property type="entry name" value="BD-FAE-like_dom"/>
</dbReference>
<feature type="region of interest" description="Disordered" evidence="2">
    <location>
        <begin position="11"/>
        <end position="34"/>
    </location>
</feature>
<feature type="domain" description="BD-FAE-like" evidence="3">
    <location>
        <begin position="47"/>
        <end position="239"/>
    </location>
</feature>
<evidence type="ECO:0000259" key="3">
    <source>
        <dbReference type="Pfam" id="PF20434"/>
    </source>
</evidence>
<dbReference type="STRING" id="1385519.N801_08965"/>
<dbReference type="eggNOG" id="COG0657">
    <property type="taxonomic scope" value="Bacteria"/>
</dbReference>
<proteinExistence type="predicted"/>
<dbReference type="GO" id="GO:0016787">
    <property type="term" value="F:hydrolase activity"/>
    <property type="evidence" value="ECO:0007669"/>
    <property type="project" value="UniProtKB-KW"/>
</dbReference>
<evidence type="ECO:0000256" key="1">
    <source>
        <dbReference type="ARBA" id="ARBA00022801"/>
    </source>
</evidence>
<dbReference type="Pfam" id="PF20434">
    <property type="entry name" value="BD-FAE"/>
    <property type="match status" value="1"/>
</dbReference>